<dbReference type="GeneID" id="19238198"/>
<accession>U1GM44</accession>
<protein>
    <submittedName>
        <fullName evidence="1">Uncharacterized protein</fullName>
    </submittedName>
</protein>
<dbReference type="HOGENOM" id="CLU_081029_0_0_1"/>
<dbReference type="eggNOG" id="ENOG502RQVW">
    <property type="taxonomic scope" value="Eukaryota"/>
</dbReference>
<dbReference type="Proteomes" id="UP000019373">
    <property type="component" value="Unassembled WGS sequence"/>
</dbReference>
<sequence>MHHEISYESLSDYVAVAAGRSFVKGCQLFKLKYTYVDVCENDNGSAKCLEAGDATGQQGPLIHTVSKTRMPIPHLEQPIVSKAKPPFRVSFLEAQTIQTAQIVFSSQPAYTFENWDDCVRFQEALLAHKVIFVGGIAEAKSKGRGEECISQNLRILQAPNGIQTIIFFANSQRKERKQYISIPVSCIDQIDQNKKPGRPISLRLQPNFKLLSELKVLHIQFLDDDDQKQFYKILCPNASG</sequence>
<evidence type="ECO:0000313" key="1">
    <source>
        <dbReference type="EMBL" id="ERF73318.1"/>
    </source>
</evidence>
<organism evidence="1 2">
    <name type="scientific">Endocarpon pusillum (strain Z07020 / HMAS-L-300199)</name>
    <name type="common">Lichen-forming fungus</name>
    <dbReference type="NCBI Taxonomy" id="1263415"/>
    <lineage>
        <taxon>Eukaryota</taxon>
        <taxon>Fungi</taxon>
        <taxon>Dikarya</taxon>
        <taxon>Ascomycota</taxon>
        <taxon>Pezizomycotina</taxon>
        <taxon>Eurotiomycetes</taxon>
        <taxon>Chaetothyriomycetidae</taxon>
        <taxon>Verrucariales</taxon>
        <taxon>Verrucariaceae</taxon>
        <taxon>Endocarpon</taxon>
    </lineage>
</organism>
<evidence type="ECO:0000313" key="2">
    <source>
        <dbReference type="Proteomes" id="UP000019373"/>
    </source>
</evidence>
<keyword evidence="2" id="KW-1185">Reference proteome</keyword>
<name>U1GM44_ENDPU</name>
<dbReference type="OMA" id="QVMLFFA"/>
<dbReference type="OrthoDB" id="4160190at2759"/>
<dbReference type="EMBL" id="KE720961">
    <property type="protein sequence ID" value="ERF73318.1"/>
    <property type="molecule type" value="Genomic_DNA"/>
</dbReference>
<proteinExistence type="predicted"/>
<reference evidence="2" key="1">
    <citation type="journal article" date="2014" name="BMC Genomics">
        <title>Genome characteristics reveal the impact of lichenization on lichen-forming fungus Endocarpon pusillum Hedwig (Verrucariales, Ascomycota).</title>
        <authorList>
            <person name="Wang Y.-Y."/>
            <person name="Liu B."/>
            <person name="Zhang X.-Y."/>
            <person name="Zhou Q.-M."/>
            <person name="Zhang T."/>
            <person name="Li H."/>
            <person name="Yu Y.-F."/>
            <person name="Zhang X.-L."/>
            <person name="Hao X.-Y."/>
            <person name="Wang M."/>
            <person name="Wang L."/>
            <person name="Wei J.-C."/>
        </authorList>
    </citation>
    <scope>NUCLEOTIDE SEQUENCE [LARGE SCALE GENOMIC DNA]</scope>
    <source>
        <strain evidence="2">Z07020 / HMAS-L-300199</strain>
    </source>
</reference>
<dbReference type="RefSeq" id="XP_007801091.1">
    <property type="nucleotide sequence ID" value="XM_007802900.1"/>
</dbReference>
<dbReference type="AlphaFoldDB" id="U1GM44"/>
<gene>
    <name evidence="1" type="ORF">EPUS_03151</name>
</gene>